<organism evidence="2 3">
    <name type="scientific">Ridgeia piscesae</name>
    <name type="common">Tubeworm</name>
    <dbReference type="NCBI Taxonomy" id="27915"/>
    <lineage>
        <taxon>Eukaryota</taxon>
        <taxon>Metazoa</taxon>
        <taxon>Spiralia</taxon>
        <taxon>Lophotrochozoa</taxon>
        <taxon>Annelida</taxon>
        <taxon>Polychaeta</taxon>
        <taxon>Sedentaria</taxon>
        <taxon>Canalipalpata</taxon>
        <taxon>Sabellida</taxon>
        <taxon>Siboglinidae</taxon>
        <taxon>Ridgeia</taxon>
    </lineage>
</organism>
<feature type="signal peptide" evidence="1">
    <location>
        <begin position="1"/>
        <end position="22"/>
    </location>
</feature>
<keyword evidence="3" id="KW-1185">Reference proteome</keyword>
<proteinExistence type="predicted"/>
<evidence type="ECO:0000256" key="1">
    <source>
        <dbReference type="SAM" id="SignalP"/>
    </source>
</evidence>
<gene>
    <name evidence="2" type="ORF">NP493_180g00001</name>
</gene>
<keyword evidence="1" id="KW-0732">Signal</keyword>
<dbReference type="EMBL" id="JAODUO010000180">
    <property type="protein sequence ID" value="KAK2187012.1"/>
    <property type="molecule type" value="Genomic_DNA"/>
</dbReference>
<protein>
    <recommendedName>
        <fullName evidence="4">Peptidase C51 domain-containing protein</fullName>
    </recommendedName>
</protein>
<comment type="caution">
    <text evidence="2">The sequence shown here is derived from an EMBL/GenBank/DDBJ whole genome shotgun (WGS) entry which is preliminary data.</text>
</comment>
<reference evidence="2" key="1">
    <citation type="journal article" date="2023" name="Mol. Biol. Evol.">
        <title>Third-Generation Sequencing Reveals the Adaptive Role of the Epigenome in Three Deep-Sea Polychaetes.</title>
        <authorList>
            <person name="Perez M."/>
            <person name="Aroh O."/>
            <person name="Sun Y."/>
            <person name="Lan Y."/>
            <person name="Juniper S.K."/>
            <person name="Young C.R."/>
            <person name="Angers B."/>
            <person name="Qian P.Y."/>
        </authorList>
    </citation>
    <scope>NUCLEOTIDE SEQUENCE</scope>
    <source>
        <strain evidence="2">R07B-5</strain>
    </source>
</reference>
<feature type="chain" id="PRO_5042031055" description="Peptidase C51 domain-containing protein" evidence="1">
    <location>
        <begin position="23"/>
        <end position="171"/>
    </location>
</feature>
<evidence type="ECO:0000313" key="2">
    <source>
        <dbReference type="EMBL" id="KAK2187012.1"/>
    </source>
</evidence>
<dbReference type="AlphaFoldDB" id="A0AAD9P2P0"/>
<accession>A0AAD9P2P0</accession>
<name>A0AAD9P2P0_RIDPI</name>
<dbReference type="Proteomes" id="UP001209878">
    <property type="component" value="Unassembled WGS sequence"/>
</dbReference>
<evidence type="ECO:0000313" key="3">
    <source>
        <dbReference type="Proteomes" id="UP001209878"/>
    </source>
</evidence>
<sequence length="171" mass="18521">MTATNTAVCLVLVVSFVQLAQCTRSDALATEAEKHLGSRQWSYFSIRKTGRPGRKCNIFVAEMIQDAGGVVPLHRSETWSPICAAEWSNPNSRSLLESGCWKHVTSPRRGDVAGFGGHVGIVTGPRSSIGASSVIADAVVISDWGFRPGHNPVYWRYTCPWNPITTSDTSG</sequence>
<evidence type="ECO:0008006" key="4">
    <source>
        <dbReference type="Google" id="ProtNLM"/>
    </source>
</evidence>